<dbReference type="SUPFAM" id="SSF46689">
    <property type="entry name" value="Homeodomain-like"/>
    <property type="match status" value="1"/>
</dbReference>
<dbReference type="GO" id="GO:0005634">
    <property type="term" value="C:nucleus"/>
    <property type="evidence" value="ECO:0007669"/>
    <property type="project" value="UniProtKB-SubCell"/>
</dbReference>
<evidence type="ECO:0000256" key="1">
    <source>
        <dbReference type="ARBA" id="ARBA00004123"/>
    </source>
</evidence>
<keyword evidence="4" id="KW-0238">DNA-binding</keyword>
<evidence type="ECO:0000313" key="11">
    <source>
        <dbReference type="Proteomes" id="UP001420932"/>
    </source>
</evidence>
<evidence type="ECO:0000256" key="3">
    <source>
        <dbReference type="ARBA" id="ARBA00023015"/>
    </source>
</evidence>
<keyword evidence="6" id="KW-0804">Transcription</keyword>
<dbReference type="InterPro" id="IPR009057">
    <property type="entry name" value="Homeodomain-like_sf"/>
</dbReference>
<feature type="domain" description="Myb-like" evidence="8">
    <location>
        <begin position="38"/>
        <end position="84"/>
    </location>
</feature>
<protein>
    <submittedName>
        <fullName evidence="10">Uncharacterized protein</fullName>
    </submittedName>
</protein>
<dbReference type="SMART" id="SM00717">
    <property type="entry name" value="SANT"/>
    <property type="match status" value="1"/>
</dbReference>
<dbReference type="GO" id="GO:0003677">
    <property type="term" value="F:DNA binding"/>
    <property type="evidence" value="ECO:0007669"/>
    <property type="project" value="UniProtKB-KW"/>
</dbReference>
<dbReference type="InterPro" id="IPR001005">
    <property type="entry name" value="SANT/Myb"/>
</dbReference>
<feature type="domain" description="HTH myb-type" evidence="9">
    <location>
        <begin position="40"/>
        <end position="88"/>
    </location>
</feature>
<gene>
    <name evidence="10" type="ORF">Syun_022068</name>
</gene>
<organism evidence="10 11">
    <name type="scientific">Stephania yunnanensis</name>
    <dbReference type="NCBI Taxonomy" id="152371"/>
    <lineage>
        <taxon>Eukaryota</taxon>
        <taxon>Viridiplantae</taxon>
        <taxon>Streptophyta</taxon>
        <taxon>Embryophyta</taxon>
        <taxon>Tracheophyta</taxon>
        <taxon>Spermatophyta</taxon>
        <taxon>Magnoliopsida</taxon>
        <taxon>Ranunculales</taxon>
        <taxon>Menispermaceae</taxon>
        <taxon>Menispermoideae</taxon>
        <taxon>Cissampelideae</taxon>
        <taxon>Stephania</taxon>
    </lineage>
</organism>
<accession>A0AAP0NSU2</accession>
<dbReference type="PROSITE" id="PS50090">
    <property type="entry name" value="MYB_LIKE"/>
    <property type="match status" value="1"/>
</dbReference>
<sequence>MSAPLASLLHFGAKKVPSRSTHRSSSVGDDRRISKNCVLRLRKGAWSEEEDMLLKKCIAEWSLIAGRLPGRTANDVKNYWNTHLNKKAASPQIKEAAKPHLETKKEAQLFRPRPWTFSKNSKWLKRVDEASHEVLVSEEAIAVGTPPMQFDKNTISWLEHVLIHGEEEDQVGILDCTVEEFFKSSSSNSSVEDIMELKDSYVGTLFTHEEDITAWFDDELCCM</sequence>
<dbReference type="AlphaFoldDB" id="A0AAP0NSU2"/>
<comment type="caution">
    <text evidence="10">The sequence shown here is derived from an EMBL/GenBank/DDBJ whole genome shotgun (WGS) entry which is preliminary data.</text>
</comment>
<evidence type="ECO:0000256" key="7">
    <source>
        <dbReference type="ARBA" id="ARBA00023242"/>
    </source>
</evidence>
<dbReference type="PROSITE" id="PS51294">
    <property type="entry name" value="HTH_MYB"/>
    <property type="match status" value="1"/>
</dbReference>
<keyword evidence="3" id="KW-0805">Transcription regulation</keyword>
<reference evidence="10 11" key="1">
    <citation type="submission" date="2024-01" db="EMBL/GenBank/DDBJ databases">
        <title>Genome assemblies of Stephania.</title>
        <authorList>
            <person name="Yang L."/>
        </authorList>
    </citation>
    <scope>NUCLEOTIDE SEQUENCE [LARGE SCALE GENOMIC DNA]</scope>
    <source>
        <strain evidence="10">YNDBR</strain>
        <tissue evidence="10">Leaf</tissue>
    </source>
</reference>
<evidence type="ECO:0000313" key="10">
    <source>
        <dbReference type="EMBL" id="KAK9115271.1"/>
    </source>
</evidence>
<keyword evidence="7" id="KW-0539">Nucleus</keyword>
<comment type="subcellular location">
    <subcellularLocation>
        <location evidence="1">Nucleus</location>
    </subcellularLocation>
</comment>
<evidence type="ECO:0000256" key="2">
    <source>
        <dbReference type="ARBA" id="ARBA00022737"/>
    </source>
</evidence>
<evidence type="ECO:0000259" key="9">
    <source>
        <dbReference type="PROSITE" id="PS51294"/>
    </source>
</evidence>
<keyword evidence="5" id="KW-0010">Activator</keyword>
<dbReference type="Proteomes" id="UP001420932">
    <property type="component" value="Unassembled WGS sequence"/>
</dbReference>
<dbReference type="Pfam" id="PF00249">
    <property type="entry name" value="Myb_DNA-binding"/>
    <property type="match status" value="1"/>
</dbReference>
<dbReference type="InterPro" id="IPR015495">
    <property type="entry name" value="Myb_TF_plants"/>
</dbReference>
<dbReference type="CDD" id="cd00167">
    <property type="entry name" value="SANT"/>
    <property type="match status" value="1"/>
</dbReference>
<keyword evidence="2" id="KW-0677">Repeat</keyword>
<proteinExistence type="predicted"/>
<name>A0AAP0NSU2_9MAGN</name>
<dbReference type="Gene3D" id="1.10.10.60">
    <property type="entry name" value="Homeodomain-like"/>
    <property type="match status" value="1"/>
</dbReference>
<evidence type="ECO:0000256" key="4">
    <source>
        <dbReference type="ARBA" id="ARBA00023125"/>
    </source>
</evidence>
<dbReference type="EMBL" id="JBBNAF010000009">
    <property type="protein sequence ID" value="KAK9115271.1"/>
    <property type="molecule type" value="Genomic_DNA"/>
</dbReference>
<dbReference type="PANTHER" id="PTHR47999:SF24">
    <property type="entry name" value="TRANSCRIPTION FACTOR MYB90"/>
    <property type="match status" value="1"/>
</dbReference>
<keyword evidence="11" id="KW-1185">Reference proteome</keyword>
<evidence type="ECO:0000259" key="8">
    <source>
        <dbReference type="PROSITE" id="PS50090"/>
    </source>
</evidence>
<dbReference type="InterPro" id="IPR017930">
    <property type="entry name" value="Myb_dom"/>
</dbReference>
<evidence type="ECO:0000256" key="6">
    <source>
        <dbReference type="ARBA" id="ARBA00023163"/>
    </source>
</evidence>
<dbReference type="PANTHER" id="PTHR47999">
    <property type="entry name" value="TRANSCRIPTION FACTOR MYB8-RELATED-RELATED"/>
    <property type="match status" value="1"/>
</dbReference>
<evidence type="ECO:0000256" key="5">
    <source>
        <dbReference type="ARBA" id="ARBA00023159"/>
    </source>
</evidence>